<reference evidence="4" key="1">
    <citation type="journal article" date="2019" name="Int. J. Syst. Evol. Microbiol.">
        <title>The Global Catalogue of Microorganisms (GCM) 10K type strain sequencing project: providing services to taxonomists for standard genome sequencing and annotation.</title>
        <authorList>
            <consortium name="The Broad Institute Genomics Platform"/>
            <consortium name="The Broad Institute Genome Sequencing Center for Infectious Disease"/>
            <person name="Wu L."/>
            <person name="Ma J."/>
        </authorList>
    </citation>
    <scope>NUCLEOTIDE SEQUENCE [LARGE SCALE GENOMIC DNA]</scope>
    <source>
        <strain evidence="4">CCUG 50213</strain>
    </source>
</reference>
<sequence length="162" mass="15873">MRARVAGVQPVSARGVLFLVAFVSFLALAMLGPHVHGADSTPAVSVSAATTSGVAQVGEPAPGSGAGSGAGGAASAPGQATEATPSLLAPAAAPELPGGEQTLGFGAVCVLVLLVSLAILAAKASLTWASLRRGPLVLLQAAIAHPRARALPLFRLLSISRT</sequence>
<feature type="region of interest" description="Disordered" evidence="1">
    <location>
        <begin position="57"/>
        <end position="80"/>
    </location>
</feature>
<accession>A0ABW3TQL0</accession>
<keyword evidence="2" id="KW-0472">Membrane</keyword>
<evidence type="ECO:0000256" key="1">
    <source>
        <dbReference type="SAM" id="MobiDB-lite"/>
    </source>
</evidence>
<name>A0ABW3TQL0_9MICO</name>
<evidence type="ECO:0000313" key="4">
    <source>
        <dbReference type="Proteomes" id="UP001597181"/>
    </source>
</evidence>
<protein>
    <submittedName>
        <fullName evidence="3">Uncharacterized protein</fullName>
    </submittedName>
</protein>
<proteinExistence type="predicted"/>
<keyword evidence="2" id="KW-0812">Transmembrane</keyword>
<organism evidence="3 4">
    <name type="scientific">Leucobacter albus</name>
    <dbReference type="NCBI Taxonomy" id="272210"/>
    <lineage>
        <taxon>Bacteria</taxon>
        <taxon>Bacillati</taxon>
        <taxon>Actinomycetota</taxon>
        <taxon>Actinomycetes</taxon>
        <taxon>Micrococcales</taxon>
        <taxon>Microbacteriaceae</taxon>
        <taxon>Leucobacter</taxon>
    </lineage>
</organism>
<keyword evidence="4" id="KW-1185">Reference proteome</keyword>
<feature type="transmembrane region" description="Helical" evidence="2">
    <location>
        <begin position="103"/>
        <end position="122"/>
    </location>
</feature>
<gene>
    <name evidence="3" type="ORF">ACFQ3U_10535</name>
</gene>
<dbReference type="Proteomes" id="UP001597181">
    <property type="component" value="Unassembled WGS sequence"/>
</dbReference>
<evidence type="ECO:0000313" key="3">
    <source>
        <dbReference type="EMBL" id="MFD1202328.1"/>
    </source>
</evidence>
<evidence type="ECO:0000256" key="2">
    <source>
        <dbReference type="SAM" id="Phobius"/>
    </source>
</evidence>
<dbReference type="EMBL" id="JBHTLY010000004">
    <property type="protein sequence ID" value="MFD1202328.1"/>
    <property type="molecule type" value="Genomic_DNA"/>
</dbReference>
<dbReference type="RefSeq" id="WP_343960984.1">
    <property type="nucleotide sequence ID" value="NZ_BAAAKZ010000010.1"/>
</dbReference>
<comment type="caution">
    <text evidence="3">The sequence shown here is derived from an EMBL/GenBank/DDBJ whole genome shotgun (WGS) entry which is preliminary data.</text>
</comment>
<keyword evidence="2" id="KW-1133">Transmembrane helix</keyword>